<feature type="transmembrane region" description="Helical" evidence="1">
    <location>
        <begin position="47"/>
        <end position="65"/>
    </location>
</feature>
<organism evidence="2 3">
    <name type="scientific">Corynebacterium urealyticum</name>
    <dbReference type="NCBI Taxonomy" id="43771"/>
    <lineage>
        <taxon>Bacteria</taxon>
        <taxon>Bacillati</taxon>
        <taxon>Actinomycetota</taxon>
        <taxon>Actinomycetes</taxon>
        <taxon>Mycobacteriales</taxon>
        <taxon>Corynebacteriaceae</taxon>
        <taxon>Corynebacterium</taxon>
    </lineage>
</organism>
<feature type="transmembrane region" description="Helical" evidence="1">
    <location>
        <begin position="117"/>
        <end position="135"/>
    </location>
</feature>
<gene>
    <name evidence="2" type="ORF">FYJ87_05670</name>
</gene>
<keyword evidence="1" id="KW-0812">Transmembrane</keyword>
<dbReference type="Proteomes" id="UP000324726">
    <property type="component" value="Unassembled WGS sequence"/>
</dbReference>
<name>A0A5D4G1J3_9CORY</name>
<dbReference type="RefSeq" id="WP_148812264.1">
    <property type="nucleotide sequence ID" value="NZ_VSZI01000001.1"/>
</dbReference>
<feature type="transmembrane region" description="Helical" evidence="1">
    <location>
        <begin position="21"/>
        <end position="41"/>
    </location>
</feature>
<accession>A0A5D4G1J3</accession>
<feature type="transmembrane region" description="Helical" evidence="1">
    <location>
        <begin position="94"/>
        <end position="111"/>
    </location>
</feature>
<dbReference type="AlphaFoldDB" id="A0A5D4G1J3"/>
<dbReference type="EMBL" id="VSZI01000001">
    <property type="protein sequence ID" value="TYR20440.1"/>
    <property type="molecule type" value="Genomic_DNA"/>
</dbReference>
<evidence type="ECO:0000313" key="2">
    <source>
        <dbReference type="EMBL" id="TYR20440.1"/>
    </source>
</evidence>
<keyword evidence="1" id="KW-1133">Transmembrane helix</keyword>
<protein>
    <submittedName>
        <fullName evidence="2">Uncharacterized protein</fullName>
    </submittedName>
</protein>
<reference evidence="2 3" key="1">
    <citation type="submission" date="2019-08" db="EMBL/GenBank/DDBJ databases">
        <title>Draft genome of C. urealyticum strain VH4248.</title>
        <authorList>
            <person name="Navas J."/>
        </authorList>
    </citation>
    <scope>NUCLEOTIDE SEQUENCE [LARGE SCALE GENOMIC DNA]</scope>
    <source>
        <strain evidence="2 3">VH4248</strain>
    </source>
</reference>
<evidence type="ECO:0000256" key="1">
    <source>
        <dbReference type="SAM" id="Phobius"/>
    </source>
</evidence>
<evidence type="ECO:0000313" key="3">
    <source>
        <dbReference type="Proteomes" id="UP000324726"/>
    </source>
</evidence>
<proteinExistence type="predicted"/>
<keyword evidence="1" id="KW-0472">Membrane</keyword>
<comment type="caution">
    <text evidence="2">The sequence shown here is derived from an EMBL/GenBank/DDBJ whole genome shotgun (WGS) entry which is preliminary data.</text>
</comment>
<sequence>MFQISEKQLQGHYAKHQPSTVLGWALGVVWTLVVIACSALPEVWMGFVAIAFLLGLMVFGYMKFFNRHGYRMNDYDPLKPDAKLQRTEFNWREVLRFVVPYSAAYVALSVAQSAAPWVVVIPAAIATGLGMVWYFTSGAHHPTHYAAPPQLFGDAGDDSAPVGSGQVFEGPDAIVAFMHADELVPGIYQRLESELVAELVAGGAVEHEVEAALNEANAHGQVVRIREMRHRGSTDQWLTLTEEASKEYQDNVRATRDLTSQ</sequence>